<evidence type="ECO:0000256" key="1">
    <source>
        <dbReference type="SAM" id="MobiDB-lite"/>
    </source>
</evidence>
<accession>A0A1W2ENQ8</accession>
<sequence length="70" mass="8229">MAGNSRCTLWDERPFILRTKSEMAIFGGTDTNMWTWSHDSTPRKMSTSFSRQTWRQMSRTRRRSAPVSTL</sequence>
<reference evidence="2 3" key="1">
    <citation type="submission" date="2017-04" db="EMBL/GenBank/DDBJ databases">
        <authorList>
            <person name="Afonso C.L."/>
            <person name="Miller P.J."/>
            <person name="Scott M.A."/>
            <person name="Spackman E."/>
            <person name="Goraichik I."/>
            <person name="Dimitrov K.M."/>
            <person name="Suarez D.L."/>
            <person name="Swayne D.E."/>
        </authorList>
    </citation>
    <scope>NUCLEOTIDE SEQUENCE [LARGE SCALE GENOMIC DNA]</scope>
    <source>
        <strain evidence="2 3">CGMCC 1.12644</strain>
    </source>
</reference>
<evidence type="ECO:0000313" key="3">
    <source>
        <dbReference type="Proteomes" id="UP000192330"/>
    </source>
</evidence>
<dbReference type="AlphaFoldDB" id="A0A1W2ENQ8"/>
<proteinExistence type="predicted"/>
<gene>
    <name evidence="2" type="ORF">SAMN06295998_1352</name>
</gene>
<dbReference type="Proteomes" id="UP000192330">
    <property type="component" value="Unassembled WGS sequence"/>
</dbReference>
<dbReference type="EMBL" id="FWYD01000035">
    <property type="protein sequence ID" value="SMD11321.1"/>
    <property type="molecule type" value="Genomic_DNA"/>
</dbReference>
<protein>
    <submittedName>
        <fullName evidence="2">Uncharacterized protein</fullName>
    </submittedName>
</protein>
<feature type="region of interest" description="Disordered" evidence="1">
    <location>
        <begin position="37"/>
        <end position="70"/>
    </location>
</feature>
<name>A0A1W2ENQ8_9RHOB</name>
<organism evidence="2 3">
    <name type="scientific">Primorskyibacter flagellatus</name>
    <dbReference type="NCBI Taxonomy" id="1387277"/>
    <lineage>
        <taxon>Bacteria</taxon>
        <taxon>Pseudomonadati</taxon>
        <taxon>Pseudomonadota</taxon>
        <taxon>Alphaproteobacteria</taxon>
        <taxon>Rhodobacterales</taxon>
        <taxon>Roseobacteraceae</taxon>
        <taxon>Primorskyibacter</taxon>
    </lineage>
</organism>
<evidence type="ECO:0000313" key="2">
    <source>
        <dbReference type="EMBL" id="SMD11321.1"/>
    </source>
</evidence>
<keyword evidence="3" id="KW-1185">Reference proteome</keyword>
<dbReference type="STRING" id="1387277.SAMN06295998_1352"/>
<feature type="compositionally biased region" description="Polar residues" evidence="1">
    <location>
        <begin position="37"/>
        <end position="57"/>
    </location>
</feature>